<organism evidence="3 4">
    <name type="scientific">Actinomadura yumaensis</name>
    <dbReference type="NCBI Taxonomy" id="111807"/>
    <lineage>
        <taxon>Bacteria</taxon>
        <taxon>Bacillati</taxon>
        <taxon>Actinomycetota</taxon>
        <taxon>Actinomycetes</taxon>
        <taxon>Streptosporangiales</taxon>
        <taxon>Thermomonosporaceae</taxon>
        <taxon>Actinomadura</taxon>
    </lineage>
</organism>
<keyword evidence="4" id="KW-1185">Reference proteome</keyword>
<dbReference type="PANTHER" id="PTHR30006">
    <property type="entry name" value="THIAMINE-BINDING PERIPLASMIC PROTEIN-RELATED"/>
    <property type="match status" value="1"/>
</dbReference>
<dbReference type="Pfam" id="PF13343">
    <property type="entry name" value="SBP_bac_6"/>
    <property type="match status" value="1"/>
</dbReference>
<dbReference type="Proteomes" id="UP001596380">
    <property type="component" value="Unassembled WGS sequence"/>
</dbReference>
<accession>A0ABW2CLS9</accession>
<dbReference type="SUPFAM" id="SSF53850">
    <property type="entry name" value="Periplasmic binding protein-like II"/>
    <property type="match status" value="1"/>
</dbReference>
<sequence length="370" mass="39806">MRTAKRTGVAIIALALVATGSAACSSSGSKPVDAGKLDLAPLGLDKTAEQQMRDLYKKAVDGKQTKLVVYGPNQANNKAINESFADRFPGIKVTAQPYTGAQLESRLATEFSTNKHIVDIVENTTYAYLEKGYYAKSTPFTAVKLPQEFREKTGMLWGVSGTVFGFTYNNTKVKAAEAPATWADLADPKWKGQIASGDPSQPSATSDLLLKLRAGGTINDDWLRRVKANQLAVKSELELANTAVAQGQYAISLVNIYNFYAGDKKKGAPLTFVYPKDGVVIEPNYYGIMKGAPHQAAAELYMNWLYAKEAQEGFAKLGTYPLMPGTRTGGDLPEMNTLKVLDTPDPTEMSKLWGPGTATLKKILGGSAAG</sequence>
<protein>
    <submittedName>
        <fullName evidence="3">ABC transporter substrate-binding protein</fullName>
    </submittedName>
</protein>
<evidence type="ECO:0000256" key="1">
    <source>
        <dbReference type="ARBA" id="ARBA00022729"/>
    </source>
</evidence>
<evidence type="ECO:0000313" key="4">
    <source>
        <dbReference type="Proteomes" id="UP001596380"/>
    </source>
</evidence>
<dbReference type="RefSeq" id="WP_160822419.1">
    <property type="nucleotide sequence ID" value="NZ_JBHSXE010000001.1"/>
</dbReference>
<dbReference type="PROSITE" id="PS51257">
    <property type="entry name" value="PROKAR_LIPOPROTEIN"/>
    <property type="match status" value="1"/>
</dbReference>
<comment type="caution">
    <text evidence="3">The sequence shown here is derived from an EMBL/GenBank/DDBJ whole genome shotgun (WGS) entry which is preliminary data.</text>
</comment>
<reference evidence="4" key="1">
    <citation type="journal article" date="2019" name="Int. J. Syst. Evol. Microbiol.">
        <title>The Global Catalogue of Microorganisms (GCM) 10K type strain sequencing project: providing services to taxonomists for standard genome sequencing and annotation.</title>
        <authorList>
            <consortium name="The Broad Institute Genomics Platform"/>
            <consortium name="The Broad Institute Genome Sequencing Center for Infectious Disease"/>
            <person name="Wu L."/>
            <person name="Ma J."/>
        </authorList>
    </citation>
    <scope>NUCLEOTIDE SEQUENCE [LARGE SCALE GENOMIC DNA]</scope>
    <source>
        <strain evidence="4">JCM 3369</strain>
    </source>
</reference>
<keyword evidence="1 2" id="KW-0732">Signal</keyword>
<evidence type="ECO:0000313" key="3">
    <source>
        <dbReference type="EMBL" id="MFC6882577.1"/>
    </source>
</evidence>
<evidence type="ECO:0000256" key="2">
    <source>
        <dbReference type="SAM" id="SignalP"/>
    </source>
</evidence>
<dbReference type="Gene3D" id="3.40.190.10">
    <property type="entry name" value="Periplasmic binding protein-like II"/>
    <property type="match status" value="2"/>
</dbReference>
<gene>
    <name evidence="3" type="ORF">ACFQKB_22670</name>
</gene>
<name>A0ABW2CLS9_9ACTN</name>
<feature type="signal peptide" evidence="2">
    <location>
        <begin position="1"/>
        <end position="22"/>
    </location>
</feature>
<dbReference type="EMBL" id="JBHSXS010000014">
    <property type="protein sequence ID" value="MFC6882577.1"/>
    <property type="molecule type" value="Genomic_DNA"/>
</dbReference>
<feature type="chain" id="PRO_5047029527" evidence="2">
    <location>
        <begin position="23"/>
        <end position="370"/>
    </location>
</feature>
<proteinExistence type="predicted"/>